<protein>
    <submittedName>
        <fullName evidence="1">Uncharacterized protein</fullName>
    </submittedName>
</protein>
<reference evidence="1" key="1">
    <citation type="submission" date="2014-11" db="EMBL/GenBank/DDBJ databases">
        <authorList>
            <person name="Otto D Thomas"/>
            <person name="Naeem Raeece"/>
        </authorList>
    </citation>
    <scope>NUCLEOTIDE SEQUENCE</scope>
</reference>
<evidence type="ECO:0000313" key="1">
    <source>
        <dbReference type="EMBL" id="CEM11050.1"/>
    </source>
</evidence>
<gene>
    <name evidence="1" type="ORF">Cvel_16402</name>
</gene>
<dbReference type="VEuPathDB" id="CryptoDB:Cvel_16402"/>
<dbReference type="EMBL" id="CDMZ01000289">
    <property type="protein sequence ID" value="CEM11050.1"/>
    <property type="molecule type" value="Genomic_DNA"/>
</dbReference>
<accession>A0A0G4FCU6</accession>
<sequence length="416" mass="47558">MVRFLFSEVQLSACTQRVSGAQSGYFFSTSTKAWFMIVTVRDELSPSKVVSALVNIRSGEWDEDARPWVYIPAGTKEFQFIDGAAVVMSHIFLITAHLHELPHKDLTDKELQQLQAYPVMFFPNIKERAAAVAILEGEKIQRSLEMPPLSRTLRARWRYMCMAAAKLNNVDLDKTDLNMVAKYFHSVTRIGEDISKTQLRRFFILWECYSDETLDILDMKVAALYWELAKKRMGIQNMKQKEKSVVLQGITSLKEATCMHMMDKPRKEPSVGESALLQKRAATLAVIDAAKNVCSLTVPKFFERKVVLAIFEEEIWKACQEKYGDDEKRLPEMLINSNVFVEFKNKIETDVAGGKNELALKALTAWNNAVKKKKDGADDAERTALTKLDYFINTWNEIVEHMNSEQSMTDLLNARQ</sequence>
<proteinExistence type="predicted"/>
<dbReference type="AlphaFoldDB" id="A0A0G4FCU6"/>
<name>A0A0G4FCU6_9ALVE</name>
<organism evidence="1">
    <name type="scientific">Chromera velia CCMP2878</name>
    <dbReference type="NCBI Taxonomy" id="1169474"/>
    <lineage>
        <taxon>Eukaryota</taxon>
        <taxon>Sar</taxon>
        <taxon>Alveolata</taxon>
        <taxon>Colpodellida</taxon>
        <taxon>Chromeraceae</taxon>
        <taxon>Chromera</taxon>
    </lineage>
</organism>